<organism evidence="2 3">
    <name type="scientific">Aegilops tauschii subsp. strangulata</name>
    <name type="common">Goatgrass</name>
    <dbReference type="NCBI Taxonomy" id="200361"/>
    <lineage>
        <taxon>Eukaryota</taxon>
        <taxon>Viridiplantae</taxon>
        <taxon>Streptophyta</taxon>
        <taxon>Embryophyta</taxon>
        <taxon>Tracheophyta</taxon>
        <taxon>Spermatophyta</taxon>
        <taxon>Magnoliopsida</taxon>
        <taxon>Liliopsida</taxon>
        <taxon>Poales</taxon>
        <taxon>Poaceae</taxon>
        <taxon>BOP clade</taxon>
        <taxon>Pooideae</taxon>
        <taxon>Triticodae</taxon>
        <taxon>Triticeae</taxon>
        <taxon>Triticinae</taxon>
        <taxon>Aegilops</taxon>
    </lineage>
</organism>
<feature type="domain" description="RNase H type-1" evidence="1">
    <location>
        <begin position="12"/>
        <end position="74"/>
    </location>
</feature>
<dbReference type="AlphaFoldDB" id="A0A452Y732"/>
<dbReference type="GO" id="GO:0003676">
    <property type="term" value="F:nucleic acid binding"/>
    <property type="evidence" value="ECO:0007669"/>
    <property type="project" value="InterPro"/>
</dbReference>
<accession>A0A452Y732</accession>
<reference evidence="2" key="4">
    <citation type="submission" date="2019-03" db="UniProtKB">
        <authorList>
            <consortium name="EnsemblPlants"/>
        </authorList>
    </citation>
    <scope>IDENTIFICATION</scope>
</reference>
<reference evidence="2" key="3">
    <citation type="journal article" date="2017" name="Nature">
        <title>Genome sequence of the progenitor of the wheat D genome Aegilops tauschii.</title>
        <authorList>
            <person name="Luo M.C."/>
            <person name="Gu Y.Q."/>
            <person name="Puiu D."/>
            <person name="Wang H."/>
            <person name="Twardziok S.O."/>
            <person name="Deal K.R."/>
            <person name="Huo N."/>
            <person name="Zhu T."/>
            <person name="Wang L."/>
            <person name="Wang Y."/>
            <person name="McGuire P.E."/>
            <person name="Liu S."/>
            <person name="Long H."/>
            <person name="Ramasamy R.K."/>
            <person name="Rodriguez J.C."/>
            <person name="Van S.L."/>
            <person name="Yuan L."/>
            <person name="Wang Z."/>
            <person name="Xia Z."/>
            <person name="Xiao L."/>
            <person name="Anderson O.D."/>
            <person name="Ouyang S."/>
            <person name="Liang Y."/>
            <person name="Zimin A.V."/>
            <person name="Pertea G."/>
            <person name="Qi P."/>
            <person name="Bennetzen J.L."/>
            <person name="Dai X."/>
            <person name="Dawson M.W."/>
            <person name="Muller H.G."/>
            <person name="Kugler K."/>
            <person name="Rivarola-Duarte L."/>
            <person name="Spannagl M."/>
            <person name="Mayer K.F.X."/>
            <person name="Lu F.H."/>
            <person name="Bevan M.W."/>
            <person name="Leroy P."/>
            <person name="Li P."/>
            <person name="You F.M."/>
            <person name="Sun Q."/>
            <person name="Liu Z."/>
            <person name="Lyons E."/>
            <person name="Wicker T."/>
            <person name="Salzberg S.L."/>
            <person name="Devos K.M."/>
            <person name="Dvorak J."/>
        </authorList>
    </citation>
    <scope>NUCLEOTIDE SEQUENCE [LARGE SCALE GENOMIC DNA]</scope>
    <source>
        <strain evidence="2">cv. AL8/78</strain>
    </source>
</reference>
<dbReference type="EnsemblPlants" id="AET1Gv20318800.1">
    <property type="protein sequence ID" value="AET1Gv20318800.1"/>
    <property type="gene ID" value="AET1Gv20318800"/>
</dbReference>
<protein>
    <recommendedName>
        <fullName evidence="1">RNase H type-1 domain-containing protein</fullName>
    </recommendedName>
</protein>
<evidence type="ECO:0000313" key="2">
    <source>
        <dbReference type="EnsemblPlants" id="AET1Gv20318800.19"/>
    </source>
</evidence>
<sequence>MGLVSLSRLYQGPLIIETDNKMVANELGQARSNRSRCFWVVCEIKNTSRVFSSVRAKAIIREQNCLAHELAAKARWHEDSLIIADVPEELRSLMLSECTK</sequence>
<name>A0A452Y732_AEGTS</name>
<keyword evidence="3" id="KW-1185">Reference proteome</keyword>
<dbReference type="Gramene" id="AET1Gv20318800.11">
    <property type="protein sequence ID" value="AET1Gv20318800.11"/>
    <property type="gene ID" value="AET1Gv20318800"/>
</dbReference>
<reference evidence="2" key="5">
    <citation type="journal article" date="2021" name="G3 (Bethesda)">
        <title>Aegilops tauschii genome assembly Aet v5.0 features greater sequence contiguity and improved annotation.</title>
        <authorList>
            <person name="Wang L."/>
            <person name="Zhu T."/>
            <person name="Rodriguez J.C."/>
            <person name="Deal K.R."/>
            <person name="Dubcovsky J."/>
            <person name="McGuire P.E."/>
            <person name="Lux T."/>
            <person name="Spannagl M."/>
            <person name="Mayer K.F.X."/>
            <person name="Baldrich P."/>
            <person name="Meyers B.C."/>
            <person name="Huo N."/>
            <person name="Gu Y.Q."/>
            <person name="Zhou H."/>
            <person name="Devos K.M."/>
            <person name="Bennetzen J.L."/>
            <person name="Unver T."/>
            <person name="Budak H."/>
            <person name="Gulick P.J."/>
            <person name="Galiba G."/>
            <person name="Kalapos B."/>
            <person name="Nelson D.R."/>
            <person name="Li P."/>
            <person name="You F.M."/>
            <person name="Luo M.C."/>
            <person name="Dvorak J."/>
        </authorList>
    </citation>
    <scope>NUCLEOTIDE SEQUENCE [LARGE SCALE GENOMIC DNA]</scope>
    <source>
        <strain evidence="2">cv. AL8/78</strain>
    </source>
</reference>
<dbReference type="EnsemblPlants" id="AET1Gv20318800.19">
    <property type="protein sequence ID" value="AET1Gv20318800.19"/>
    <property type="gene ID" value="AET1Gv20318800"/>
</dbReference>
<dbReference type="Gramene" id="AET1Gv20318800.19">
    <property type="protein sequence ID" value="AET1Gv20318800.19"/>
    <property type="gene ID" value="AET1Gv20318800"/>
</dbReference>
<proteinExistence type="predicted"/>
<dbReference type="GO" id="GO:0004523">
    <property type="term" value="F:RNA-DNA hybrid ribonuclease activity"/>
    <property type="evidence" value="ECO:0007669"/>
    <property type="project" value="InterPro"/>
</dbReference>
<dbReference type="EnsemblPlants" id="AET1Gv20318800.11">
    <property type="protein sequence ID" value="AET1Gv20318800.11"/>
    <property type="gene ID" value="AET1Gv20318800"/>
</dbReference>
<evidence type="ECO:0000313" key="3">
    <source>
        <dbReference type="Proteomes" id="UP000015105"/>
    </source>
</evidence>
<reference evidence="3" key="1">
    <citation type="journal article" date="2014" name="Science">
        <title>Ancient hybridizations among the ancestral genomes of bread wheat.</title>
        <authorList>
            <consortium name="International Wheat Genome Sequencing Consortium,"/>
            <person name="Marcussen T."/>
            <person name="Sandve S.R."/>
            <person name="Heier L."/>
            <person name="Spannagl M."/>
            <person name="Pfeifer M."/>
            <person name="Jakobsen K.S."/>
            <person name="Wulff B.B."/>
            <person name="Steuernagel B."/>
            <person name="Mayer K.F."/>
            <person name="Olsen O.A."/>
        </authorList>
    </citation>
    <scope>NUCLEOTIDE SEQUENCE [LARGE SCALE GENOMIC DNA]</scope>
    <source>
        <strain evidence="3">cv. AL8/78</strain>
    </source>
</reference>
<dbReference type="InterPro" id="IPR002156">
    <property type="entry name" value="RNaseH_domain"/>
</dbReference>
<dbReference type="Proteomes" id="UP000015105">
    <property type="component" value="Chromosome 1D"/>
</dbReference>
<reference evidence="3" key="2">
    <citation type="journal article" date="2017" name="Nat. Plants">
        <title>The Aegilops tauschii genome reveals multiple impacts of transposons.</title>
        <authorList>
            <person name="Zhao G."/>
            <person name="Zou C."/>
            <person name="Li K."/>
            <person name="Wang K."/>
            <person name="Li T."/>
            <person name="Gao L."/>
            <person name="Zhang X."/>
            <person name="Wang H."/>
            <person name="Yang Z."/>
            <person name="Liu X."/>
            <person name="Jiang W."/>
            <person name="Mao L."/>
            <person name="Kong X."/>
            <person name="Jiao Y."/>
            <person name="Jia J."/>
        </authorList>
    </citation>
    <scope>NUCLEOTIDE SEQUENCE [LARGE SCALE GENOMIC DNA]</scope>
    <source>
        <strain evidence="3">cv. AL8/78</strain>
    </source>
</reference>
<dbReference type="Gramene" id="AET1Gv20318800.1">
    <property type="protein sequence ID" value="AET1Gv20318800.1"/>
    <property type="gene ID" value="AET1Gv20318800"/>
</dbReference>
<dbReference type="Pfam" id="PF13456">
    <property type="entry name" value="RVT_3"/>
    <property type="match status" value="1"/>
</dbReference>
<evidence type="ECO:0000259" key="1">
    <source>
        <dbReference type="Pfam" id="PF13456"/>
    </source>
</evidence>